<name>A0A1M7YKT2_9BACT</name>
<evidence type="ECO:0000313" key="2">
    <source>
        <dbReference type="Proteomes" id="UP000184603"/>
    </source>
</evidence>
<keyword evidence="2" id="KW-1185">Reference proteome</keyword>
<gene>
    <name evidence="1" type="ORF">SAMN02745220_05016</name>
</gene>
<accession>A0A1M7YKT2</accession>
<reference evidence="1 2" key="1">
    <citation type="submission" date="2016-12" db="EMBL/GenBank/DDBJ databases">
        <authorList>
            <person name="Song W.-J."/>
            <person name="Kurnit D.M."/>
        </authorList>
    </citation>
    <scope>NUCLEOTIDE SEQUENCE [LARGE SCALE GENOMIC DNA]</scope>
    <source>
        <strain evidence="1 2">DSM 18488</strain>
    </source>
</reference>
<proteinExistence type="predicted"/>
<dbReference type="EMBL" id="FRFE01000049">
    <property type="protein sequence ID" value="SHO53229.1"/>
    <property type="molecule type" value="Genomic_DNA"/>
</dbReference>
<dbReference type="AlphaFoldDB" id="A0A1M7YKT2"/>
<organism evidence="1 2">
    <name type="scientific">Desulfopila aestuarii DSM 18488</name>
    <dbReference type="NCBI Taxonomy" id="1121416"/>
    <lineage>
        <taxon>Bacteria</taxon>
        <taxon>Pseudomonadati</taxon>
        <taxon>Thermodesulfobacteriota</taxon>
        <taxon>Desulfobulbia</taxon>
        <taxon>Desulfobulbales</taxon>
        <taxon>Desulfocapsaceae</taxon>
        <taxon>Desulfopila</taxon>
    </lineage>
</organism>
<protein>
    <submittedName>
        <fullName evidence="1">Uncharacterized protein</fullName>
    </submittedName>
</protein>
<sequence length="63" mass="7138">MPIRIDTKSALIKVFPEGKPYHFPKIAQEWSKLTEETTKESSKFKAQVRLLFVAATSSVDILS</sequence>
<evidence type="ECO:0000313" key="1">
    <source>
        <dbReference type="EMBL" id="SHO53229.1"/>
    </source>
</evidence>
<dbReference type="Proteomes" id="UP000184603">
    <property type="component" value="Unassembled WGS sequence"/>
</dbReference>